<dbReference type="SUPFAM" id="SSF55874">
    <property type="entry name" value="ATPase domain of HSP90 chaperone/DNA topoisomerase II/histidine kinase"/>
    <property type="match status" value="1"/>
</dbReference>
<dbReference type="Pfam" id="PF13589">
    <property type="entry name" value="HATPase_c_3"/>
    <property type="match status" value="1"/>
</dbReference>
<sequence>MAVEGQPEEIPIEVSSRILRHIGRGIYRTPAAALKELVSNSYDARATEVTINTGYPVFESIVVRDNGDGMTGADFRRFIRQIGLTEKVAGDRIEMPGEQKGRRFIGHFGIGLLAIGQLAKKAVITSKTQDSDKGFAAEIDFEQFEVRAERGLERATVKDERALESGD</sequence>
<proteinExistence type="predicted"/>
<accession>X1HX64</accession>
<name>X1HX64_9ZZZZ</name>
<dbReference type="AlphaFoldDB" id="X1HX64"/>
<evidence type="ECO:0008006" key="2">
    <source>
        <dbReference type="Google" id="ProtNLM"/>
    </source>
</evidence>
<dbReference type="Gene3D" id="3.30.565.10">
    <property type="entry name" value="Histidine kinase-like ATPase, C-terminal domain"/>
    <property type="match status" value="1"/>
</dbReference>
<evidence type="ECO:0000313" key="1">
    <source>
        <dbReference type="EMBL" id="GAH61660.1"/>
    </source>
</evidence>
<gene>
    <name evidence="1" type="ORF">S03H2_29323</name>
</gene>
<protein>
    <recommendedName>
        <fullName evidence="2">Histidine kinase/HSP90-like ATPase domain-containing protein</fullName>
    </recommendedName>
</protein>
<feature type="non-terminal residue" evidence="1">
    <location>
        <position position="167"/>
    </location>
</feature>
<dbReference type="EMBL" id="BARU01017691">
    <property type="protein sequence ID" value="GAH61660.1"/>
    <property type="molecule type" value="Genomic_DNA"/>
</dbReference>
<comment type="caution">
    <text evidence="1">The sequence shown here is derived from an EMBL/GenBank/DDBJ whole genome shotgun (WGS) entry which is preliminary data.</text>
</comment>
<organism evidence="1">
    <name type="scientific">marine sediment metagenome</name>
    <dbReference type="NCBI Taxonomy" id="412755"/>
    <lineage>
        <taxon>unclassified sequences</taxon>
        <taxon>metagenomes</taxon>
        <taxon>ecological metagenomes</taxon>
    </lineage>
</organism>
<reference evidence="1" key="1">
    <citation type="journal article" date="2014" name="Front. Microbiol.">
        <title>High frequency of phylogenetically diverse reductive dehalogenase-homologous genes in deep subseafloor sedimentary metagenomes.</title>
        <authorList>
            <person name="Kawai M."/>
            <person name="Futagami T."/>
            <person name="Toyoda A."/>
            <person name="Takaki Y."/>
            <person name="Nishi S."/>
            <person name="Hori S."/>
            <person name="Arai W."/>
            <person name="Tsubouchi T."/>
            <person name="Morono Y."/>
            <person name="Uchiyama I."/>
            <person name="Ito T."/>
            <person name="Fujiyama A."/>
            <person name="Inagaki F."/>
            <person name="Takami H."/>
        </authorList>
    </citation>
    <scope>NUCLEOTIDE SEQUENCE</scope>
    <source>
        <strain evidence="1">Expedition CK06-06</strain>
    </source>
</reference>
<dbReference type="InterPro" id="IPR036890">
    <property type="entry name" value="HATPase_C_sf"/>
</dbReference>